<evidence type="ECO:0000313" key="3">
    <source>
        <dbReference type="Proteomes" id="UP000198623"/>
    </source>
</evidence>
<sequence length="289" mass="31900">MNVTANPTIQLTPTASIPSDLKISGGCGYEILHDQVVINISHIYNFRDTNSISGTLALELWALEQPYNGNGFQGHALSATSIGELTDLHFIQNQRYNLPFNAPNSGTWYFTLMLREWDGHQYVTRDYVNFNLPYIVNEKPQVSRNETDNVITVDFSSNKTASDIHSLDKKDTTAQPISEPQQAVKKEASDKVVTDKAAAKKTATKKGATQKAPGKKSPIKKSDNKNTVSDAKVSINNATASQLEVIKGMSKKLAQNIVADRPFKTLDETLQVKGMGPKLLQKMRSFLSL</sequence>
<dbReference type="GO" id="GO:0015627">
    <property type="term" value="C:type II protein secretion system complex"/>
    <property type="evidence" value="ECO:0007669"/>
    <property type="project" value="TreeGrafter"/>
</dbReference>
<dbReference type="Proteomes" id="UP000198623">
    <property type="component" value="Unassembled WGS sequence"/>
</dbReference>
<accession>A0A1I2RMM0</accession>
<feature type="compositionally biased region" description="Basic and acidic residues" evidence="1">
    <location>
        <begin position="184"/>
        <end position="198"/>
    </location>
</feature>
<dbReference type="AlphaFoldDB" id="A0A1I2RMM0"/>
<evidence type="ECO:0000313" key="2">
    <source>
        <dbReference type="EMBL" id="SFG39877.1"/>
    </source>
</evidence>
<dbReference type="STRING" id="1045558.SAMN05216175_106114"/>
<proteinExistence type="predicted"/>
<keyword evidence="3" id="KW-1185">Reference proteome</keyword>
<dbReference type="PANTHER" id="PTHR21180:SF32">
    <property type="entry name" value="ENDONUCLEASE_EXONUCLEASE_PHOSPHATASE FAMILY DOMAIN-CONTAINING PROTEIN 1"/>
    <property type="match status" value="1"/>
</dbReference>
<reference evidence="3" key="1">
    <citation type="submission" date="2016-10" db="EMBL/GenBank/DDBJ databases">
        <authorList>
            <person name="Varghese N."/>
            <person name="Submissions S."/>
        </authorList>
    </citation>
    <scope>NUCLEOTIDE SEQUENCE [LARGE SCALE GENOMIC DNA]</scope>
    <source>
        <strain evidence="3">CGMCC 1.10971</strain>
    </source>
</reference>
<gene>
    <name evidence="2" type="ORF">SAMN05216175_106114</name>
</gene>
<dbReference type="GO" id="GO:0015628">
    <property type="term" value="P:protein secretion by the type II secretion system"/>
    <property type="evidence" value="ECO:0007669"/>
    <property type="project" value="TreeGrafter"/>
</dbReference>
<dbReference type="Pfam" id="PF12836">
    <property type="entry name" value="HHH_3"/>
    <property type="match status" value="1"/>
</dbReference>
<dbReference type="RefSeq" id="WP_090727785.1">
    <property type="nucleotide sequence ID" value="NZ_FOOU01000006.1"/>
</dbReference>
<dbReference type="OrthoDB" id="9179253at2"/>
<dbReference type="InterPro" id="IPR010994">
    <property type="entry name" value="RuvA_2-like"/>
</dbReference>
<evidence type="ECO:0000256" key="1">
    <source>
        <dbReference type="SAM" id="MobiDB-lite"/>
    </source>
</evidence>
<organism evidence="2 3">
    <name type="scientific">Neptunomonas qingdaonensis</name>
    <dbReference type="NCBI Taxonomy" id="1045558"/>
    <lineage>
        <taxon>Bacteria</taxon>
        <taxon>Pseudomonadati</taxon>
        <taxon>Pseudomonadota</taxon>
        <taxon>Gammaproteobacteria</taxon>
        <taxon>Oceanospirillales</taxon>
        <taxon>Oceanospirillaceae</taxon>
        <taxon>Neptunomonas</taxon>
    </lineage>
</organism>
<dbReference type="SUPFAM" id="SSF47781">
    <property type="entry name" value="RuvA domain 2-like"/>
    <property type="match status" value="1"/>
</dbReference>
<dbReference type="Gene3D" id="1.10.150.320">
    <property type="entry name" value="Photosystem II 12 kDa extrinsic protein"/>
    <property type="match status" value="1"/>
</dbReference>
<dbReference type="PANTHER" id="PTHR21180">
    <property type="entry name" value="ENDONUCLEASE/EXONUCLEASE/PHOSPHATASE FAMILY DOMAIN-CONTAINING PROTEIN 1"/>
    <property type="match status" value="1"/>
</dbReference>
<feature type="region of interest" description="Disordered" evidence="1">
    <location>
        <begin position="162"/>
        <end position="230"/>
    </location>
</feature>
<name>A0A1I2RMM0_9GAMM</name>
<dbReference type="InterPro" id="IPR051675">
    <property type="entry name" value="Endo/Exo/Phosphatase_dom_1"/>
</dbReference>
<protein>
    <submittedName>
        <fullName evidence="2">Competence protein ComEA helix-hairpin-helix repeat region</fullName>
    </submittedName>
</protein>
<dbReference type="EMBL" id="FOOU01000006">
    <property type="protein sequence ID" value="SFG39877.1"/>
    <property type="molecule type" value="Genomic_DNA"/>
</dbReference>